<evidence type="ECO:0000313" key="2">
    <source>
        <dbReference type="Proteomes" id="UP000287502"/>
    </source>
</evidence>
<evidence type="ECO:0000313" key="1">
    <source>
        <dbReference type="EMBL" id="QAR33733.1"/>
    </source>
</evidence>
<sequence>MKRVNCYKCEGYYVTWDENMPHGCRILGFKSKLMPSLSVFRSSGMPCQYFSEKPNKNEKVP</sequence>
<gene>
    <name evidence="1" type="ORF">EP073_10055</name>
</gene>
<dbReference type="KEGG" id="gtl:EP073_10055"/>
<reference evidence="1 2" key="1">
    <citation type="submission" date="2019-01" db="EMBL/GenBank/DDBJ databases">
        <title>Geovibrio thiophilus DSM 11263, complete genome.</title>
        <authorList>
            <person name="Spring S."/>
            <person name="Bunk B."/>
            <person name="Sproer C."/>
        </authorList>
    </citation>
    <scope>NUCLEOTIDE SEQUENCE [LARGE SCALE GENOMIC DNA]</scope>
    <source>
        <strain evidence="1 2">DSM 11263</strain>
    </source>
</reference>
<protein>
    <submittedName>
        <fullName evidence="1">Uracil-DNA glycosylase</fullName>
    </submittedName>
</protein>
<dbReference type="OrthoDB" id="9807346at2"/>
<dbReference type="EMBL" id="CP035108">
    <property type="protein sequence ID" value="QAR33733.1"/>
    <property type="molecule type" value="Genomic_DNA"/>
</dbReference>
<proteinExistence type="predicted"/>
<dbReference type="RefSeq" id="WP_128467019.1">
    <property type="nucleotide sequence ID" value="NZ_CP035108.1"/>
</dbReference>
<name>A0A3R6AYX1_9BACT</name>
<dbReference type="AlphaFoldDB" id="A0A3R6AYX1"/>
<organism evidence="1 2">
    <name type="scientific">Geovibrio thiophilus</name>
    <dbReference type="NCBI Taxonomy" id="139438"/>
    <lineage>
        <taxon>Bacteria</taxon>
        <taxon>Pseudomonadati</taxon>
        <taxon>Deferribacterota</taxon>
        <taxon>Deferribacteres</taxon>
        <taxon>Deferribacterales</taxon>
        <taxon>Geovibrionaceae</taxon>
        <taxon>Geovibrio</taxon>
    </lineage>
</organism>
<accession>A0A3R6AYX1</accession>
<keyword evidence="2" id="KW-1185">Reference proteome</keyword>
<dbReference type="Proteomes" id="UP000287502">
    <property type="component" value="Chromosome"/>
</dbReference>